<dbReference type="EMBL" id="BPQQ01000016">
    <property type="protein sequence ID" value="GJD99449.1"/>
    <property type="molecule type" value="Genomic_DNA"/>
</dbReference>
<keyword evidence="5" id="KW-1185">Reference proteome</keyword>
<dbReference type="CDD" id="cd00920">
    <property type="entry name" value="Cupredoxin"/>
    <property type="match status" value="1"/>
</dbReference>
<comment type="caution">
    <text evidence="4">The sequence shown here is derived from an EMBL/GenBank/DDBJ whole genome shotgun (WGS) entry which is preliminary data.</text>
</comment>
<feature type="chain" id="PRO_5045515128" description="EfeO-type cupredoxin-like domain-containing protein" evidence="2">
    <location>
        <begin position="25"/>
        <end position="152"/>
    </location>
</feature>
<organism evidence="4 5">
    <name type="scientific">Methylobacterium isbiliense</name>
    <dbReference type="NCBI Taxonomy" id="315478"/>
    <lineage>
        <taxon>Bacteria</taxon>
        <taxon>Pseudomonadati</taxon>
        <taxon>Pseudomonadota</taxon>
        <taxon>Alphaproteobacteria</taxon>
        <taxon>Hyphomicrobiales</taxon>
        <taxon>Methylobacteriaceae</taxon>
        <taxon>Methylobacterium</taxon>
    </lineage>
</organism>
<name>A0ABQ4SCC5_9HYPH</name>
<reference evidence="4" key="2">
    <citation type="submission" date="2021-08" db="EMBL/GenBank/DDBJ databases">
        <authorList>
            <person name="Tani A."/>
            <person name="Ola A."/>
            <person name="Ogura Y."/>
            <person name="Katsura K."/>
            <person name="Hayashi T."/>
        </authorList>
    </citation>
    <scope>NUCLEOTIDE SEQUENCE</scope>
    <source>
        <strain evidence="4">DSM 17168</strain>
    </source>
</reference>
<evidence type="ECO:0000256" key="2">
    <source>
        <dbReference type="SAM" id="SignalP"/>
    </source>
</evidence>
<sequence>MSASSALCRSLAAALALTSTAALAAQQPAPPRATDASPPVEVTISQDGGTTRCEPATLRLPAETDVTLSLVNQSGLPATVTAPKMFENRQILHHDGGLAHIANESGFTVRPSTRGEVKLRTLAPGEYDFSCATTRNQGTPSRGKLVLVAPNQ</sequence>
<dbReference type="RefSeq" id="WP_238234336.1">
    <property type="nucleotide sequence ID" value="NZ_BPQQ01000016.1"/>
</dbReference>
<feature type="domain" description="EfeO-type cupredoxin-like" evidence="3">
    <location>
        <begin position="19"/>
        <end position="138"/>
    </location>
</feature>
<evidence type="ECO:0000313" key="5">
    <source>
        <dbReference type="Proteomes" id="UP001055153"/>
    </source>
</evidence>
<reference evidence="4" key="1">
    <citation type="journal article" date="2021" name="Front. Microbiol.">
        <title>Comprehensive Comparative Genomics and Phenotyping of Methylobacterium Species.</title>
        <authorList>
            <person name="Alessa O."/>
            <person name="Ogura Y."/>
            <person name="Fujitani Y."/>
            <person name="Takami H."/>
            <person name="Hayashi T."/>
            <person name="Sahin N."/>
            <person name="Tani A."/>
        </authorList>
    </citation>
    <scope>NUCLEOTIDE SEQUENCE</scope>
    <source>
        <strain evidence="4">DSM 17168</strain>
    </source>
</reference>
<dbReference type="Proteomes" id="UP001055153">
    <property type="component" value="Unassembled WGS sequence"/>
</dbReference>
<accession>A0ABQ4SCC5</accession>
<gene>
    <name evidence="4" type="ORF">GMJLKIPL_1366</name>
</gene>
<proteinExistence type="predicted"/>
<dbReference type="Gene3D" id="2.60.40.420">
    <property type="entry name" value="Cupredoxins - blue copper proteins"/>
    <property type="match status" value="1"/>
</dbReference>
<dbReference type="SUPFAM" id="SSF49503">
    <property type="entry name" value="Cupredoxins"/>
    <property type="match status" value="1"/>
</dbReference>
<protein>
    <recommendedName>
        <fullName evidence="3">EfeO-type cupredoxin-like domain-containing protein</fullName>
    </recommendedName>
</protein>
<keyword evidence="2" id="KW-0732">Signal</keyword>
<dbReference type="InterPro" id="IPR008972">
    <property type="entry name" value="Cupredoxin"/>
</dbReference>
<evidence type="ECO:0000313" key="4">
    <source>
        <dbReference type="EMBL" id="GJD99449.1"/>
    </source>
</evidence>
<dbReference type="InterPro" id="IPR028096">
    <property type="entry name" value="EfeO_Cupredoxin"/>
</dbReference>
<feature type="signal peptide" evidence="2">
    <location>
        <begin position="1"/>
        <end position="24"/>
    </location>
</feature>
<feature type="region of interest" description="Disordered" evidence="1">
    <location>
        <begin position="26"/>
        <end position="53"/>
    </location>
</feature>
<dbReference type="Pfam" id="PF13473">
    <property type="entry name" value="Cupredoxin_1"/>
    <property type="match status" value="1"/>
</dbReference>
<evidence type="ECO:0000259" key="3">
    <source>
        <dbReference type="Pfam" id="PF13473"/>
    </source>
</evidence>
<evidence type="ECO:0000256" key="1">
    <source>
        <dbReference type="SAM" id="MobiDB-lite"/>
    </source>
</evidence>